<dbReference type="EMBL" id="JAPFFF010000015">
    <property type="protein sequence ID" value="KAK8866527.1"/>
    <property type="molecule type" value="Genomic_DNA"/>
</dbReference>
<organism evidence="2 3">
    <name type="scientific">Tritrichomonas musculus</name>
    <dbReference type="NCBI Taxonomy" id="1915356"/>
    <lineage>
        <taxon>Eukaryota</taxon>
        <taxon>Metamonada</taxon>
        <taxon>Parabasalia</taxon>
        <taxon>Tritrichomonadida</taxon>
        <taxon>Tritrichomonadidae</taxon>
        <taxon>Tritrichomonas</taxon>
    </lineage>
</organism>
<protein>
    <submittedName>
        <fullName evidence="2">Uncharacterized protein</fullName>
    </submittedName>
</protein>
<evidence type="ECO:0000313" key="2">
    <source>
        <dbReference type="EMBL" id="KAK8866527.1"/>
    </source>
</evidence>
<comment type="caution">
    <text evidence="2">The sequence shown here is derived from an EMBL/GenBank/DDBJ whole genome shotgun (WGS) entry which is preliminary data.</text>
</comment>
<keyword evidence="3" id="KW-1185">Reference proteome</keyword>
<proteinExistence type="predicted"/>
<gene>
    <name evidence="2" type="ORF">M9Y10_009491</name>
</gene>
<evidence type="ECO:0000313" key="3">
    <source>
        <dbReference type="Proteomes" id="UP001470230"/>
    </source>
</evidence>
<sequence length="383" mass="44977">MKNSPNTNHDNLNKSNQLKELLESSNRSLSLSTEDELQTNAENEIIYLKRKVDYYEKHLPILISKCQETTNKFIVFRDFFLNHQSGKSNDVSVILEKMNNFQNMEENLQISNLLEENSQLHINFKRSTDLLKQQKEIIDKLKKSNKELNSFLETMPSNELSNQRVEELEKENNDLQSLYEMMMNETDELNAKNQTLRNQIENYKSIEDKLREGQKSLQQKVFDLEDEIMNLKFSQNKSDINNTKNIVINTKTNKGSKNNLNNNKAPLDISSSIAFIFSEESHDDIQVHLPIQKSECDDKRLIEELEVKSNYLESELEKTTENMNKMIKQNDILKQDHKKHWLNLKNAKTIIENYKNIENILRKKLEAAGIEIPNYETPVFEEL</sequence>
<feature type="coiled-coil region" evidence="1">
    <location>
        <begin position="302"/>
        <end position="336"/>
    </location>
</feature>
<dbReference type="Proteomes" id="UP001470230">
    <property type="component" value="Unassembled WGS sequence"/>
</dbReference>
<evidence type="ECO:0000256" key="1">
    <source>
        <dbReference type="SAM" id="Coils"/>
    </source>
</evidence>
<keyword evidence="1" id="KW-0175">Coiled coil</keyword>
<accession>A0ABR2INP9</accession>
<name>A0ABR2INP9_9EUKA</name>
<reference evidence="2 3" key="1">
    <citation type="submission" date="2024-04" db="EMBL/GenBank/DDBJ databases">
        <title>Tritrichomonas musculus Genome.</title>
        <authorList>
            <person name="Alves-Ferreira E."/>
            <person name="Grigg M."/>
            <person name="Lorenzi H."/>
            <person name="Galac M."/>
        </authorList>
    </citation>
    <scope>NUCLEOTIDE SEQUENCE [LARGE SCALE GENOMIC DNA]</scope>
    <source>
        <strain evidence="2 3">EAF2021</strain>
    </source>
</reference>
<feature type="coiled-coil region" evidence="1">
    <location>
        <begin position="158"/>
        <end position="209"/>
    </location>
</feature>